<reference evidence="4" key="1">
    <citation type="journal article" date="2019" name="Int. J. Syst. Evol. Microbiol.">
        <title>The Global Catalogue of Microorganisms (GCM) 10K type strain sequencing project: providing services to taxonomists for standard genome sequencing and annotation.</title>
        <authorList>
            <consortium name="The Broad Institute Genomics Platform"/>
            <consortium name="The Broad Institute Genome Sequencing Center for Infectious Disease"/>
            <person name="Wu L."/>
            <person name="Ma J."/>
        </authorList>
    </citation>
    <scope>NUCLEOTIDE SEQUENCE [LARGE SCALE GENOMIC DNA]</scope>
    <source>
        <strain evidence="4">JCM 14370</strain>
    </source>
</reference>
<evidence type="ECO:0000256" key="1">
    <source>
        <dbReference type="ARBA" id="ARBA00007768"/>
    </source>
</evidence>
<dbReference type="Pfam" id="PF03932">
    <property type="entry name" value="CutC"/>
    <property type="match status" value="1"/>
</dbReference>
<evidence type="ECO:0000313" key="4">
    <source>
        <dbReference type="Proteomes" id="UP000632222"/>
    </source>
</evidence>
<comment type="similarity">
    <text evidence="1">Belongs to the CutC family.</text>
</comment>
<protein>
    <recommendedName>
        <fullName evidence="2">Copper homeostasis protein cutC homolog</fullName>
    </recommendedName>
</protein>
<dbReference type="PANTHER" id="PTHR12598:SF0">
    <property type="entry name" value="COPPER HOMEOSTASIS PROTEIN CUTC HOMOLOG"/>
    <property type="match status" value="1"/>
</dbReference>
<accession>A0ABQ2DFW4</accession>
<dbReference type="Proteomes" id="UP000632222">
    <property type="component" value="Unassembled WGS sequence"/>
</dbReference>
<dbReference type="RefSeq" id="WP_189006996.1">
    <property type="nucleotide sequence ID" value="NZ_BMOD01000026.1"/>
</dbReference>
<name>A0ABQ2DFW4_9DEIO</name>
<keyword evidence="4" id="KW-1185">Reference proteome</keyword>
<evidence type="ECO:0000313" key="3">
    <source>
        <dbReference type="EMBL" id="GGJ52967.1"/>
    </source>
</evidence>
<dbReference type="Gene3D" id="3.20.20.380">
    <property type="entry name" value="Copper homeostasis (CutC) domain"/>
    <property type="match status" value="1"/>
</dbReference>
<dbReference type="EMBL" id="BMOD01000026">
    <property type="protein sequence ID" value="GGJ52967.1"/>
    <property type="molecule type" value="Genomic_DNA"/>
</dbReference>
<dbReference type="InterPro" id="IPR036822">
    <property type="entry name" value="CutC-like_dom_sf"/>
</dbReference>
<organism evidence="3 4">
    <name type="scientific">Deinococcus roseus</name>
    <dbReference type="NCBI Taxonomy" id="392414"/>
    <lineage>
        <taxon>Bacteria</taxon>
        <taxon>Thermotogati</taxon>
        <taxon>Deinococcota</taxon>
        <taxon>Deinococci</taxon>
        <taxon>Deinococcales</taxon>
        <taxon>Deinococcaceae</taxon>
        <taxon>Deinococcus</taxon>
    </lineage>
</organism>
<sequence length="239" mass="26719">MIAEVVVENAMEVRETQHAGITSLLLVRNLKEGGISPDLKTIGLCTDAARIPMSILVRPDIDNYFYEEGRRRRTLKILELYWNHGIRNITFGALHNTVMDWDLLEDAITHGFSVNINQAFDQTQDLVKNYLQLALYPMVRQVVTRGQAETAVAGESQIQQLVQLDKPSLPVVADSTGLTSDNLKPFLERSGVQGIQFGAGSRDRNGKINFSQLEGAVNVLRRHAKSKQAGENSPSRFRF</sequence>
<dbReference type="PANTHER" id="PTHR12598">
    <property type="entry name" value="COPPER HOMEOSTASIS PROTEIN CUTC"/>
    <property type="match status" value="1"/>
</dbReference>
<dbReference type="SUPFAM" id="SSF110395">
    <property type="entry name" value="CutC-like"/>
    <property type="match status" value="1"/>
</dbReference>
<gene>
    <name evidence="3" type="ORF">GCM10008938_43700</name>
</gene>
<evidence type="ECO:0000256" key="2">
    <source>
        <dbReference type="ARBA" id="ARBA00019014"/>
    </source>
</evidence>
<proteinExistence type="inferred from homology"/>
<comment type="caution">
    <text evidence="3">The sequence shown here is derived from an EMBL/GenBank/DDBJ whole genome shotgun (WGS) entry which is preliminary data.</text>
</comment>
<dbReference type="InterPro" id="IPR005627">
    <property type="entry name" value="CutC-like"/>
</dbReference>